<name>A0A420W155_9SPHI</name>
<dbReference type="OrthoDB" id="9801392at2"/>
<evidence type="ECO:0000259" key="1">
    <source>
        <dbReference type="Pfam" id="PF07929"/>
    </source>
</evidence>
<feature type="domain" description="Plasmid pRiA4b Orf3-like" evidence="1">
    <location>
        <begin position="3"/>
        <end position="177"/>
    </location>
</feature>
<dbReference type="SUPFAM" id="SSF159941">
    <property type="entry name" value="MM3350-like"/>
    <property type="match status" value="1"/>
</dbReference>
<dbReference type="Gene3D" id="3.10.290.30">
    <property type="entry name" value="MM3350-like"/>
    <property type="match status" value="1"/>
</dbReference>
<evidence type="ECO:0000313" key="3">
    <source>
        <dbReference type="Proteomes" id="UP000282423"/>
    </source>
</evidence>
<organism evidence="2 3">
    <name type="scientific">Sphingobacterium puteale</name>
    <dbReference type="NCBI Taxonomy" id="2420510"/>
    <lineage>
        <taxon>Bacteria</taxon>
        <taxon>Pseudomonadati</taxon>
        <taxon>Bacteroidota</taxon>
        <taxon>Sphingobacteriia</taxon>
        <taxon>Sphingobacteriales</taxon>
        <taxon>Sphingobacteriaceae</taxon>
        <taxon>Sphingobacterium</taxon>
    </lineage>
</organism>
<dbReference type="Pfam" id="PF07929">
    <property type="entry name" value="PRiA4_ORF3"/>
    <property type="match status" value="1"/>
</dbReference>
<dbReference type="EMBL" id="RBWS01000005">
    <property type="protein sequence ID" value="RKO72305.1"/>
    <property type="molecule type" value="Genomic_DNA"/>
</dbReference>
<dbReference type="Proteomes" id="UP000282423">
    <property type="component" value="Unassembled WGS sequence"/>
</dbReference>
<proteinExistence type="predicted"/>
<dbReference type="RefSeq" id="WP_121122171.1">
    <property type="nucleotide sequence ID" value="NZ_RBWS01000005.1"/>
</dbReference>
<dbReference type="PANTHER" id="PTHR41878:SF1">
    <property type="entry name" value="TNPR PROTEIN"/>
    <property type="match status" value="1"/>
</dbReference>
<gene>
    <name evidence="2" type="ORF">D7322_05740</name>
</gene>
<reference evidence="2 3" key="1">
    <citation type="submission" date="2018-10" db="EMBL/GenBank/DDBJ databases">
        <title>Sphingobacterium sp. M05W1-28.</title>
        <authorList>
            <person name="Cai H."/>
        </authorList>
    </citation>
    <scope>NUCLEOTIDE SEQUENCE [LARGE SCALE GENOMIC DNA]</scope>
    <source>
        <strain evidence="2 3">M05W1-28</strain>
    </source>
</reference>
<comment type="caution">
    <text evidence="2">The sequence shown here is derived from an EMBL/GenBank/DDBJ whole genome shotgun (WGS) entry which is preliminary data.</text>
</comment>
<evidence type="ECO:0000313" key="2">
    <source>
        <dbReference type="EMBL" id="RKO72305.1"/>
    </source>
</evidence>
<dbReference type="AlphaFoldDB" id="A0A420W155"/>
<dbReference type="InterPro" id="IPR012912">
    <property type="entry name" value="Plasmid_pRiA4b_Orf3-like"/>
</dbReference>
<sequence length="186" mass="21729">MLLQLKIQIKGITKPPVWRKLLVPDYFTFDRLHQVIQEAFGWQNYHLYQFSPKGFGSYPEIAIIDEEWDEGNTEDAELLILKDILTQTGQKFTYIYDFGDSWTHQIVVEDILDKHVLKAELLEGKGACPPEDCGSTWGYQNVKDVMKDIHHEEHDEMRTWLGLEKGEKWDPNYFDLQAAKKRVAAV</sequence>
<keyword evidence="3" id="KW-1185">Reference proteome</keyword>
<dbReference type="PANTHER" id="PTHR41878">
    <property type="entry name" value="LEXA REPRESSOR-RELATED"/>
    <property type="match status" value="1"/>
</dbReference>
<dbReference type="InterPro" id="IPR024047">
    <property type="entry name" value="MM3350-like_sf"/>
</dbReference>
<protein>
    <submittedName>
        <fullName evidence="2">Plasmid pRiA4b ORF-3 family protein</fullName>
    </submittedName>
</protein>
<accession>A0A420W155</accession>